<dbReference type="InterPro" id="IPR014001">
    <property type="entry name" value="Helicase_ATP-bd"/>
</dbReference>
<dbReference type="GO" id="GO:0003676">
    <property type="term" value="F:nucleic acid binding"/>
    <property type="evidence" value="ECO:0007669"/>
    <property type="project" value="InterPro"/>
</dbReference>
<keyword evidence="3" id="KW-0347">Helicase</keyword>
<comment type="caution">
    <text evidence="6">The sequence shown here is derived from an EMBL/GenBank/DDBJ whole genome shotgun (WGS) entry which is preliminary data.</text>
</comment>
<dbReference type="Gene3D" id="3.40.50.300">
    <property type="entry name" value="P-loop containing nucleotide triphosphate hydrolases"/>
    <property type="match status" value="1"/>
</dbReference>
<keyword evidence="4" id="KW-0067">ATP-binding</keyword>
<dbReference type="InterPro" id="IPR011545">
    <property type="entry name" value="DEAD/DEAH_box_helicase_dom"/>
</dbReference>
<dbReference type="PROSITE" id="PS51192">
    <property type="entry name" value="HELICASE_ATP_BIND_1"/>
    <property type="match status" value="1"/>
</dbReference>
<dbReference type="EMBL" id="BART01017555">
    <property type="protein sequence ID" value="GAG79129.1"/>
    <property type="molecule type" value="Genomic_DNA"/>
</dbReference>
<evidence type="ECO:0000259" key="5">
    <source>
        <dbReference type="PROSITE" id="PS51192"/>
    </source>
</evidence>
<evidence type="ECO:0000256" key="1">
    <source>
        <dbReference type="ARBA" id="ARBA00022741"/>
    </source>
</evidence>
<organism evidence="6">
    <name type="scientific">marine sediment metagenome</name>
    <dbReference type="NCBI Taxonomy" id="412755"/>
    <lineage>
        <taxon>unclassified sequences</taxon>
        <taxon>metagenomes</taxon>
        <taxon>ecological metagenomes</taxon>
    </lineage>
</organism>
<evidence type="ECO:0000256" key="4">
    <source>
        <dbReference type="ARBA" id="ARBA00022840"/>
    </source>
</evidence>
<feature type="domain" description="Helicase ATP-binding" evidence="5">
    <location>
        <begin position="18"/>
        <end position="180"/>
    </location>
</feature>
<dbReference type="GO" id="GO:0016787">
    <property type="term" value="F:hydrolase activity"/>
    <property type="evidence" value="ECO:0007669"/>
    <property type="project" value="UniProtKB-KW"/>
</dbReference>
<keyword evidence="2" id="KW-0378">Hydrolase</keyword>
<dbReference type="Pfam" id="PF00270">
    <property type="entry name" value="DEAD"/>
    <property type="match status" value="1"/>
</dbReference>
<dbReference type="PANTHER" id="PTHR47961">
    <property type="entry name" value="DNA POLYMERASE THETA, PUTATIVE (AFU_ORTHOLOGUE AFUA_1G05260)-RELATED"/>
    <property type="match status" value="1"/>
</dbReference>
<reference evidence="6" key="1">
    <citation type="journal article" date="2014" name="Front. Microbiol.">
        <title>High frequency of phylogenetically diverse reductive dehalogenase-homologous genes in deep subseafloor sedimentary metagenomes.</title>
        <authorList>
            <person name="Kawai M."/>
            <person name="Futagami T."/>
            <person name="Toyoda A."/>
            <person name="Takaki Y."/>
            <person name="Nishi S."/>
            <person name="Hori S."/>
            <person name="Arai W."/>
            <person name="Tsubouchi T."/>
            <person name="Morono Y."/>
            <person name="Uchiyama I."/>
            <person name="Ito T."/>
            <person name="Fujiyama A."/>
            <person name="Inagaki F."/>
            <person name="Takami H."/>
        </authorList>
    </citation>
    <scope>NUCLEOTIDE SEQUENCE</scope>
    <source>
        <strain evidence="6">Expedition CK06-06</strain>
    </source>
</reference>
<keyword evidence="1" id="KW-0547">Nucleotide-binding</keyword>
<accession>X1ABC0</accession>
<gene>
    <name evidence="6" type="ORF">S01H4_33376</name>
</gene>
<dbReference type="SUPFAM" id="SSF52540">
    <property type="entry name" value="P-loop containing nucleoside triphosphate hydrolases"/>
    <property type="match status" value="1"/>
</dbReference>
<dbReference type="InterPro" id="IPR027417">
    <property type="entry name" value="P-loop_NTPase"/>
</dbReference>
<evidence type="ECO:0000256" key="2">
    <source>
        <dbReference type="ARBA" id="ARBA00022801"/>
    </source>
</evidence>
<evidence type="ECO:0000313" key="6">
    <source>
        <dbReference type="EMBL" id="GAG79129.1"/>
    </source>
</evidence>
<dbReference type="GO" id="GO:0005524">
    <property type="term" value="F:ATP binding"/>
    <property type="evidence" value="ECO:0007669"/>
    <property type="project" value="UniProtKB-KW"/>
</dbReference>
<dbReference type="InterPro" id="IPR050474">
    <property type="entry name" value="Hel308_SKI2-like"/>
</dbReference>
<dbReference type="SMART" id="SM00487">
    <property type="entry name" value="DEXDc"/>
    <property type="match status" value="1"/>
</dbReference>
<dbReference type="PANTHER" id="PTHR47961:SF10">
    <property type="entry name" value="ATP-DEPENDENT DNA HELICASE HEL308"/>
    <property type="match status" value="1"/>
</dbReference>
<name>X1ABC0_9ZZZZ</name>
<dbReference type="AlphaFoldDB" id="X1ABC0"/>
<dbReference type="GO" id="GO:0004386">
    <property type="term" value="F:helicase activity"/>
    <property type="evidence" value="ECO:0007669"/>
    <property type="project" value="UniProtKB-KW"/>
</dbReference>
<proteinExistence type="predicted"/>
<protein>
    <recommendedName>
        <fullName evidence="5">Helicase ATP-binding domain-containing protein</fullName>
    </recommendedName>
</protein>
<sequence length="256" mass="29325">MFELKIFKLREIQKEAIQKGLFFQKSFLVCAPSGSGKTLIGEVCAVNNVFQKFGKSIYLVPYKALATEKYFHFKKSYERFGVKTELSIGDYDVDDDKLEQADIVVTTYEKMDSILRNFYDKDWIFDITTIIIDEIHIIGESDRGPRLESLIVRMNEFLRNPQIIGLSATIANPGFFNGWLSSLGNQTTLIISDERPVPLHYRIKVSQNKDSTIKKIVKSTLEDRGQILIFLNRKEGNPTSRSELKNLIKAHISETS</sequence>
<evidence type="ECO:0000256" key="3">
    <source>
        <dbReference type="ARBA" id="ARBA00022806"/>
    </source>
</evidence>